<protein>
    <submittedName>
        <fullName evidence="3">PQQ-binding-like beta-propeller repeat protein</fullName>
    </submittedName>
</protein>
<reference evidence="4" key="1">
    <citation type="submission" date="2022-12" db="EMBL/GenBank/DDBJ databases">
        <authorList>
            <person name="Mo P."/>
        </authorList>
    </citation>
    <scope>NUCLEOTIDE SEQUENCE [LARGE SCALE GENOMIC DNA]</scope>
    <source>
        <strain evidence="4">HUAS 3-15</strain>
    </source>
</reference>
<dbReference type="PANTHER" id="PTHR34512">
    <property type="entry name" value="CELL SURFACE PROTEIN"/>
    <property type="match status" value="1"/>
</dbReference>
<sequence>MKSSEEAAREASWQWAGEADGAGEAPGDVIGGGGPRLSRRGLLAGAGVLAVGGAVWALGRSGSDGPAPGPAKPVPTAVSGPTPLWTYRGAQAMTPERLVAPPRCPVFLSKAGLQVLDPAGGGPGRLLVFDPPPPPNWPSDAEPSGGKVAIGPEYMFSTESKGHLDAHHLSDPAHDWSLPLPDELSGRLQLTCTDTGALYGYAWTPFRPEEVFPSTRVFAIGPADRTLLWSVAGPRQERPVALATGGTAGLLACARSLGDGAELAVRDAATGRELWTAGGPEGLRWCVAGGEGFLVPDGTGGVRMLGAGGEPGWTHSPARGESWRALPPVPDGVRVFVPRDSGMVTCNDLTTGAVLWSRKLPFPLDSRSRPLVVGGTLYVPGPAAAGVFAIDVATGRLGWAFHDSGPGRDVWSIATDGSRLYAGHDDVLYALATA</sequence>
<dbReference type="PANTHER" id="PTHR34512:SF30">
    <property type="entry name" value="OUTER MEMBRANE PROTEIN ASSEMBLY FACTOR BAMB"/>
    <property type="match status" value="1"/>
</dbReference>
<dbReference type="InterPro" id="IPR015943">
    <property type="entry name" value="WD40/YVTN_repeat-like_dom_sf"/>
</dbReference>
<organism evidence="3 4">
    <name type="scientific">Kitasatospora cathayae</name>
    <dbReference type="NCBI Taxonomy" id="3004092"/>
    <lineage>
        <taxon>Bacteria</taxon>
        <taxon>Bacillati</taxon>
        <taxon>Actinomycetota</taxon>
        <taxon>Actinomycetes</taxon>
        <taxon>Kitasatosporales</taxon>
        <taxon>Streptomycetaceae</taxon>
        <taxon>Kitasatospora</taxon>
    </lineage>
</organism>
<feature type="region of interest" description="Disordered" evidence="1">
    <location>
        <begin position="1"/>
        <end position="36"/>
    </location>
</feature>
<dbReference type="InterPro" id="IPR011047">
    <property type="entry name" value="Quinoprotein_ADH-like_sf"/>
</dbReference>
<dbReference type="PROSITE" id="PS51318">
    <property type="entry name" value="TAT"/>
    <property type="match status" value="1"/>
</dbReference>
<name>A0ABY7PY84_9ACTN</name>
<dbReference type="Proteomes" id="UP001212821">
    <property type="component" value="Chromosome"/>
</dbReference>
<accession>A0ABY7PY84</accession>
<dbReference type="SUPFAM" id="SSF50998">
    <property type="entry name" value="Quinoprotein alcohol dehydrogenase-like"/>
    <property type="match status" value="2"/>
</dbReference>
<dbReference type="EMBL" id="CP115450">
    <property type="protein sequence ID" value="WBP85380.1"/>
    <property type="molecule type" value="Genomic_DNA"/>
</dbReference>
<proteinExistence type="predicted"/>
<dbReference type="InterPro" id="IPR002372">
    <property type="entry name" value="PQQ_rpt_dom"/>
</dbReference>
<dbReference type="Pfam" id="PF13360">
    <property type="entry name" value="PQQ_2"/>
    <property type="match status" value="1"/>
</dbReference>
<evidence type="ECO:0000313" key="3">
    <source>
        <dbReference type="EMBL" id="WBP85380.1"/>
    </source>
</evidence>
<evidence type="ECO:0000259" key="2">
    <source>
        <dbReference type="Pfam" id="PF13360"/>
    </source>
</evidence>
<dbReference type="InterPro" id="IPR006311">
    <property type="entry name" value="TAT_signal"/>
</dbReference>
<evidence type="ECO:0000313" key="4">
    <source>
        <dbReference type="Proteomes" id="UP001212821"/>
    </source>
</evidence>
<gene>
    <name evidence="3" type="ORF">O1G21_05570</name>
</gene>
<keyword evidence="4" id="KW-1185">Reference proteome</keyword>
<dbReference type="RefSeq" id="WP_270141302.1">
    <property type="nucleotide sequence ID" value="NZ_CP115450.1"/>
</dbReference>
<dbReference type="Gene3D" id="2.130.10.10">
    <property type="entry name" value="YVTN repeat-like/Quinoprotein amine dehydrogenase"/>
    <property type="match status" value="1"/>
</dbReference>
<evidence type="ECO:0000256" key="1">
    <source>
        <dbReference type="SAM" id="MobiDB-lite"/>
    </source>
</evidence>
<feature type="domain" description="Pyrrolo-quinoline quinone repeat" evidence="2">
    <location>
        <begin position="300"/>
        <end position="428"/>
    </location>
</feature>
<feature type="compositionally biased region" description="Low complexity" evidence="1">
    <location>
        <begin position="16"/>
        <end position="28"/>
    </location>
</feature>